<gene>
    <name evidence="1" type="ORF">BDV39DRAFT_199894</name>
</gene>
<sequence length="332" mass="37814">MSRVQRSKVTSDTDSFRGSFFVPESREDWLTLAKSSGLLKKALGSLAKFGSGSRAKRKQHVLFKAIWSLPLDIDQFERDAEKYNLSNVWQDACNLVASSQELQRYLSLVGKPQEFALLTEIDPSWPGSWAPLGKRKRDTAPQVEQVLEDDKPPSDESVTNTTLLLLLDAVLRLVPSAGCEFTMFRVAFEANFRQAAFKALTDGALWVKGDEQDIRAILEVKKGLRYDNHDKIRMQETAELVSWLKKSYTPWNEHFNGHKVLFAEDGDEIWITFALPTSTYAQYLSQDVPVEHAFLDITTYGPYRLDLKDHMERLCIVIAAIVLRVVYSLRPH</sequence>
<evidence type="ECO:0000313" key="1">
    <source>
        <dbReference type="EMBL" id="KAE8332891.1"/>
    </source>
</evidence>
<protein>
    <submittedName>
        <fullName evidence="1">Uncharacterized protein</fullName>
    </submittedName>
</protein>
<name>A0A5N6XI26_9EURO</name>
<proteinExistence type="predicted"/>
<accession>A0A5N6XI26</accession>
<dbReference type="AlphaFoldDB" id="A0A5N6XI26"/>
<keyword evidence="2" id="KW-1185">Reference proteome</keyword>
<dbReference type="Proteomes" id="UP000325945">
    <property type="component" value="Unassembled WGS sequence"/>
</dbReference>
<evidence type="ECO:0000313" key="2">
    <source>
        <dbReference type="Proteomes" id="UP000325945"/>
    </source>
</evidence>
<reference evidence="2" key="1">
    <citation type="submission" date="2019-04" db="EMBL/GenBank/DDBJ databases">
        <title>Friends and foes A comparative genomics studyof 23 Aspergillus species from section Flavi.</title>
        <authorList>
            <consortium name="DOE Joint Genome Institute"/>
            <person name="Kjaerbolling I."/>
            <person name="Vesth T."/>
            <person name="Frisvad J.C."/>
            <person name="Nybo J.L."/>
            <person name="Theobald S."/>
            <person name="Kildgaard S."/>
            <person name="Isbrandt T."/>
            <person name="Kuo A."/>
            <person name="Sato A."/>
            <person name="Lyhne E.K."/>
            <person name="Kogle M.E."/>
            <person name="Wiebenga A."/>
            <person name="Kun R.S."/>
            <person name="Lubbers R.J."/>
            <person name="Makela M.R."/>
            <person name="Barry K."/>
            <person name="Chovatia M."/>
            <person name="Clum A."/>
            <person name="Daum C."/>
            <person name="Haridas S."/>
            <person name="He G."/>
            <person name="LaButti K."/>
            <person name="Lipzen A."/>
            <person name="Mondo S."/>
            <person name="Riley R."/>
            <person name="Salamov A."/>
            <person name="Simmons B.A."/>
            <person name="Magnuson J.K."/>
            <person name="Henrissat B."/>
            <person name="Mortensen U.H."/>
            <person name="Larsen T.O."/>
            <person name="Devries R.P."/>
            <person name="Grigoriev I.V."/>
            <person name="Machida M."/>
            <person name="Baker S.E."/>
            <person name="Andersen M.R."/>
        </authorList>
    </citation>
    <scope>NUCLEOTIDE SEQUENCE [LARGE SCALE GENOMIC DNA]</scope>
    <source>
        <strain evidence="2">CBS 130017</strain>
    </source>
</reference>
<organism evidence="1 2">
    <name type="scientific">Aspergillus sergii</name>
    <dbReference type="NCBI Taxonomy" id="1034303"/>
    <lineage>
        <taxon>Eukaryota</taxon>
        <taxon>Fungi</taxon>
        <taxon>Dikarya</taxon>
        <taxon>Ascomycota</taxon>
        <taxon>Pezizomycotina</taxon>
        <taxon>Eurotiomycetes</taxon>
        <taxon>Eurotiomycetidae</taxon>
        <taxon>Eurotiales</taxon>
        <taxon>Aspergillaceae</taxon>
        <taxon>Aspergillus</taxon>
        <taxon>Aspergillus subgen. Circumdati</taxon>
    </lineage>
</organism>
<dbReference type="EMBL" id="ML741764">
    <property type="protein sequence ID" value="KAE8332891.1"/>
    <property type="molecule type" value="Genomic_DNA"/>
</dbReference>